<dbReference type="AlphaFoldDB" id="A0A2Z4GD04"/>
<dbReference type="OrthoDB" id="1160533at2"/>
<protein>
    <submittedName>
        <fullName evidence="2">Uncharacterized protein</fullName>
    </submittedName>
</protein>
<feature type="transmembrane region" description="Helical" evidence="1">
    <location>
        <begin position="12"/>
        <end position="32"/>
    </location>
</feature>
<name>A0A2Z4GD04_9BACT</name>
<dbReference type="RefSeq" id="WP_111371976.1">
    <property type="nucleotide sequence ID" value="NZ_CP029480.1"/>
</dbReference>
<keyword evidence="1" id="KW-0812">Transmembrane</keyword>
<proteinExistence type="predicted"/>
<keyword evidence="1" id="KW-1133">Transmembrane helix</keyword>
<keyword evidence="3" id="KW-1185">Reference proteome</keyword>
<keyword evidence="1" id="KW-0472">Membrane</keyword>
<evidence type="ECO:0000256" key="1">
    <source>
        <dbReference type="SAM" id="Phobius"/>
    </source>
</evidence>
<evidence type="ECO:0000313" key="3">
    <source>
        <dbReference type="Proteomes" id="UP000249873"/>
    </source>
</evidence>
<reference evidence="2 3" key="1">
    <citation type="submission" date="2018-05" db="EMBL/GenBank/DDBJ databases">
        <title>Complete genome sequence of Arcticibacterium luteifluviistationis SM1504T, a cytophagaceae bacterium isolated from Arctic surface seawater.</title>
        <authorList>
            <person name="Li Y."/>
            <person name="Qin Q.-L."/>
        </authorList>
    </citation>
    <scope>NUCLEOTIDE SEQUENCE [LARGE SCALE GENOMIC DNA]</scope>
    <source>
        <strain evidence="2 3">SM1504</strain>
    </source>
</reference>
<sequence>MQLLKSKPFRILLYILIPILLLVILYKIFAVADLRNDTAKNAINETKAKQLISDMGKAHGIENWQNVKTYSVNFEDEFFGFLGSKSHAYGADKVNMTLNYIPDSFDGRIDFTSNPLKGESWGIQSWETYIKKGDGIINFKDDANITFWLPTYQYFMEFPLRIQKATAFNYAGEKKIEGTICEGVMASWNSTEPQSDIDQYLLWIDKSTHRLVRLEYTVREQFRFLTGAVNFKGYEFHEGILLPAIMPVESNLVPVGLLHEMRILDFKTNVLSPENLRPNASLPVIGDSK</sequence>
<organism evidence="2 3">
    <name type="scientific">Arcticibacterium luteifluviistationis</name>
    <dbReference type="NCBI Taxonomy" id="1784714"/>
    <lineage>
        <taxon>Bacteria</taxon>
        <taxon>Pseudomonadati</taxon>
        <taxon>Bacteroidota</taxon>
        <taxon>Cytophagia</taxon>
        <taxon>Cytophagales</taxon>
        <taxon>Leadbetterellaceae</taxon>
        <taxon>Arcticibacterium</taxon>
    </lineage>
</organism>
<dbReference type="Proteomes" id="UP000249873">
    <property type="component" value="Chromosome"/>
</dbReference>
<gene>
    <name evidence="2" type="ORF">DJ013_11600</name>
</gene>
<evidence type="ECO:0000313" key="2">
    <source>
        <dbReference type="EMBL" id="AWV98783.1"/>
    </source>
</evidence>
<dbReference type="KEGG" id="als:DJ013_11600"/>
<accession>A0A2Z4GD04</accession>
<dbReference type="EMBL" id="CP029480">
    <property type="protein sequence ID" value="AWV98783.1"/>
    <property type="molecule type" value="Genomic_DNA"/>
</dbReference>